<dbReference type="EMBL" id="ML179232">
    <property type="protein sequence ID" value="THU94067.1"/>
    <property type="molecule type" value="Genomic_DNA"/>
</dbReference>
<sequence>MTGEANYNKSFKCLILLLWIIDTVDAGFTNHIAYFYCISNYLNPTSIMTPIPHESVHRTFWLHALFTNICTTIIRSLFMFQIYHLSKHSIIATLWITAGNITAFVCVILHRSKTNFLSKLYLNSYLAALNAKKNLRGRINKGTAVQLSNLSSGHSNSQPGLETFRTAEVHNSNFIEISVETNVDDGKGNTVHFGDDE</sequence>
<organism evidence="3 4">
    <name type="scientific">Dendrothele bispora (strain CBS 962.96)</name>
    <dbReference type="NCBI Taxonomy" id="1314807"/>
    <lineage>
        <taxon>Eukaryota</taxon>
        <taxon>Fungi</taxon>
        <taxon>Dikarya</taxon>
        <taxon>Basidiomycota</taxon>
        <taxon>Agaricomycotina</taxon>
        <taxon>Agaricomycetes</taxon>
        <taxon>Agaricomycetidae</taxon>
        <taxon>Agaricales</taxon>
        <taxon>Agaricales incertae sedis</taxon>
        <taxon>Dendrothele</taxon>
    </lineage>
</organism>
<feature type="signal peptide" evidence="2">
    <location>
        <begin position="1"/>
        <end position="26"/>
    </location>
</feature>
<keyword evidence="4" id="KW-1185">Reference proteome</keyword>
<evidence type="ECO:0000313" key="3">
    <source>
        <dbReference type="EMBL" id="THU94067.1"/>
    </source>
</evidence>
<proteinExistence type="predicted"/>
<evidence type="ECO:0000256" key="1">
    <source>
        <dbReference type="SAM" id="Phobius"/>
    </source>
</evidence>
<protein>
    <submittedName>
        <fullName evidence="3">Uncharacterized protein</fullName>
    </submittedName>
</protein>
<name>A0A4S8LWS1_DENBC</name>
<dbReference type="Proteomes" id="UP000297245">
    <property type="component" value="Unassembled WGS sequence"/>
</dbReference>
<keyword evidence="1" id="KW-1133">Transmembrane helix</keyword>
<reference evidence="3 4" key="1">
    <citation type="journal article" date="2019" name="Nat. Ecol. Evol.">
        <title>Megaphylogeny resolves global patterns of mushroom evolution.</title>
        <authorList>
            <person name="Varga T."/>
            <person name="Krizsan K."/>
            <person name="Foldi C."/>
            <person name="Dima B."/>
            <person name="Sanchez-Garcia M."/>
            <person name="Sanchez-Ramirez S."/>
            <person name="Szollosi G.J."/>
            <person name="Szarkandi J.G."/>
            <person name="Papp V."/>
            <person name="Albert L."/>
            <person name="Andreopoulos W."/>
            <person name="Angelini C."/>
            <person name="Antonin V."/>
            <person name="Barry K.W."/>
            <person name="Bougher N.L."/>
            <person name="Buchanan P."/>
            <person name="Buyck B."/>
            <person name="Bense V."/>
            <person name="Catcheside P."/>
            <person name="Chovatia M."/>
            <person name="Cooper J."/>
            <person name="Damon W."/>
            <person name="Desjardin D."/>
            <person name="Finy P."/>
            <person name="Geml J."/>
            <person name="Haridas S."/>
            <person name="Hughes K."/>
            <person name="Justo A."/>
            <person name="Karasinski D."/>
            <person name="Kautmanova I."/>
            <person name="Kiss B."/>
            <person name="Kocsube S."/>
            <person name="Kotiranta H."/>
            <person name="LaButti K.M."/>
            <person name="Lechner B.E."/>
            <person name="Liimatainen K."/>
            <person name="Lipzen A."/>
            <person name="Lukacs Z."/>
            <person name="Mihaltcheva S."/>
            <person name="Morgado L.N."/>
            <person name="Niskanen T."/>
            <person name="Noordeloos M.E."/>
            <person name="Ohm R.A."/>
            <person name="Ortiz-Santana B."/>
            <person name="Ovrebo C."/>
            <person name="Racz N."/>
            <person name="Riley R."/>
            <person name="Savchenko A."/>
            <person name="Shiryaev A."/>
            <person name="Soop K."/>
            <person name="Spirin V."/>
            <person name="Szebenyi C."/>
            <person name="Tomsovsky M."/>
            <person name="Tulloss R.E."/>
            <person name="Uehling J."/>
            <person name="Grigoriev I.V."/>
            <person name="Vagvolgyi C."/>
            <person name="Papp T."/>
            <person name="Martin F.M."/>
            <person name="Miettinen O."/>
            <person name="Hibbett D.S."/>
            <person name="Nagy L.G."/>
        </authorList>
    </citation>
    <scope>NUCLEOTIDE SEQUENCE [LARGE SCALE GENOMIC DNA]</scope>
    <source>
        <strain evidence="3 4">CBS 962.96</strain>
    </source>
</reference>
<keyword evidence="1" id="KW-0812">Transmembrane</keyword>
<evidence type="ECO:0000313" key="4">
    <source>
        <dbReference type="Proteomes" id="UP000297245"/>
    </source>
</evidence>
<gene>
    <name evidence="3" type="ORF">K435DRAFT_799178</name>
</gene>
<evidence type="ECO:0000256" key="2">
    <source>
        <dbReference type="SAM" id="SignalP"/>
    </source>
</evidence>
<feature type="chain" id="PRO_5020910934" evidence="2">
    <location>
        <begin position="27"/>
        <end position="197"/>
    </location>
</feature>
<accession>A0A4S8LWS1</accession>
<feature type="transmembrane region" description="Helical" evidence="1">
    <location>
        <begin position="60"/>
        <end position="78"/>
    </location>
</feature>
<feature type="transmembrane region" description="Helical" evidence="1">
    <location>
        <begin position="90"/>
        <end position="110"/>
    </location>
</feature>
<keyword evidence="1" id="KW-0472">Membrane</keyword>
<dbReference type="AlphaFoldDB" id="A0A4S8LWS1"/>
<keyword evidence="2" id="KW-0732">Signal</keyword>